<name>A0A1J4KMZ8_9EUKA</name>
<dbReference type="RefSeq" id="XP_068365825.1">
    <property type="nucleotide sequence ID" value="XM_068499562.1"/>
</dbReference>
<feature type="compositionally biased region" description="Polar residues" evidence="1">
    <location>
        <begin position="346"/>
        <end position="369"/>
    </location>
</feature>
<comment type="caution">
    <text evidence="2">The sequence shown here is derived from an EMBL/GenBank/DDBJ whole genome shotgun (WGS) entry which is preliminary data.</text>
</comment>
<dbReference type="GeneID" id="94834266"/>
<accession>A0A1J4KMZ8</accession>
<dbReference type="PANTHER" id="PTHR16078:SF1">
    <property type="entry name" value="COILED-COIL DOMAIN-CONTAINING PROTEIN 87"/>
    <property type="match status" value="1"/>
</dbReference>
<evidence type="ECO:0000256" key="1">
    <source>
        <dbReference type="SAM" id="MobiDB-lite"/>
    </source>
</evidence>
<dbReference type="Proteomes" id="UP000179807">
    <property type="component" value="Unassembled WGS sequence"/>
</dbReference>
<dbReference type="AlphaFoldDB" id="A0A1J4KMZ8"/>
<feature type="region of interest" description="Disordered" evidence="1">
    <location>
        <begin position="346"/>
        <end position="377"/>
    </location>
</feature>
<gene>
    <name evidence="2" type="ORF">TRFO_17397</name>
</gene>
<sequence>MKHLLSFNFDDFLTVNPHLPAETQSSLQLNFGTPTSVPVAAVDPPLSPTSSMAIAGQYVLAQQKKGFINQDVNLGGPNDVFKAGLIPFTFQKKKETVVIQTEVKRSNEEKYLDFWLELDCVTKIKKEMSILPFNDKIDNAELISRLLDITASVVRVMKHEGKLETKGKSRDEIYEVMHHFVQSVRDARFKLISAKIEDNSLDYSKLTQDQKNEFKEFAHLNINDDKPKSSNSKEKKLNASIKLPLEYLMKSYNSIDSEDLYNQNENNHHEQNHIFSRIEEEQKILEKTSKALPSLYRAQSPAQVLTATKRQIKSNLKKTVTAMRSALSTPISNSHCMPPSVATLPSIPQQFNAPQKPSTQNTSLLQSPDSTTNFNNTSINTTFSTSINAPINTTNNTSINTLMNSTLSNNYMNSSSGGAYNSDLNFFSMSKPGSRNMTRVLATPTKKKHIPSQSTNRCTYKKTNRNIKFQQEKNSSRFWMDEDPLKTRGPNSNFFHMFDKLIAPIHIDKNFDDVEAKDPFTLTTPEEAQELAKNYFARKQKAQEKENEYTSGEKYNFTFDIDNQKQNNKEKEGDETEDHFSLQTVDEIRNQNAIQQNQEKTEERGQVDVKNLDFYNLTYSKCDFEIEPAQRYTIPCEDKLIDLQFLNERTKVLKQESGGNTIYEKLLDIWDTLGFSVFQKLQMVVKYSENIEVNRRLDEALNFWEQAYDIVKQYQMNYRIAKDFLKSDVMVARNKQMAFDTIMKDLSISEESVKEITKRLRAAFGDELIIHRKKSHDTIRSRRFKLKYLLSISYAPSLSMMDPIEEKSDSSEDNDIEVLENYV</sequence>
<keyword evidence="3" id="KW-1185">Reference proteome</keyword>
<proteinExistence type="predicted"/>
<dbReference type="InterPro" id="IPR037383">
    <property type="entry name" value="CCDC87"/>
</dbReference>
<dbReference type="VEuPathDB" id="TrichDB:TRFO_17397"/>
<dbReference type="EMBL" id="MLAK01000558">
    <property type="protein sequence ID" value="OHT12689.1"/>
    <property type="molecule type" value="Genomic_DNA"/>
</dbReference>
<reference evidence="2" key="1">
    <citation type="submission" date="2016-10" db="EMBL/GenBank/DDBJ databases">
        <authorList>
            <person name="Benchimol M."/>
            <person name="Almeida L.G."/>
            <person name="Vasconcelos A.T."/>
            <person name="Perreira-Neves A."/>
            <person name="Rosa I.A."/>
            <person name="Tasca T."/>
            <person name="Bogo M.R."/>
            <person name="de Souza W."/>
        </authorList>
    </citation>
    <scope>NUCLEOTIDE SEQUENCE [LARGE SCALE GENOMIC DNA]</scope>
    <source>
        <strain evidence="2">K</strain>
    </source>
</reference>
<organism evidence="2 3">
    <name type="scientific">Tritrichomonas foetus</name>
    <dbReference type="NCBI Taxonomy" id="1144522"/>
    <lineage>
        <taxon>Eukaryota</taxon>
        <taxon>Metamonada</taxon>
        <taxon>Parabasalia</taxon>
        <taxon>Tritrichomonadida</taxon>
        <taxon>Tritrichomonadidae</taxon>
        <taxon>Tritrichomonas</taxon>
    </lineage>
</organism>
<dbReference type="PANTHER" id="PTHR16078">
    <property type="entry name" value="COILED-COIL DOMAIN-CONTAINING PROTEIN 87"/>
    <property type="match status" value="1"/>
</dbReference>
<evidence type="ECO:0000313" key="2">
    <source>
        <dbReference type="EMBL" id="OHT12689.1"/>
    </source>
</evidence>
<evidence type="ECO:0000313" key="3">
    <source>
        <dbReference type="Proteomes" id="UP000179807"/>
    </source>
</evidence>
<protein>
    <submittedName>
        <fullName evidence="2">Uncharacterized protein</fullName>
    </submittedName>
</protein>